<dbReference type="SUPFAM" id="SSF52540">
    <property type="entry name" value="P-loop containing nucleoside triphosphate hydrolases"/>
    <property type="match status" value="1"/>
</dbReference>
<dbReference type="InterPro" id="IPR027417">
    <property type="entry name" value="P-loop_NTPase"/>
</dbReference>
<dbReference type="InterPro" id="IPR030385">
    <property type="entry name" value="G_IRG_dom"/>
</dbReference>
<keyword evidence="2" id="KW-0175">Coiled coil</keyword>
<dbReference type="GO" id="GO:0005525">
    <property type="term" value="F:GTP binding"/>
    <property type="evidence" value="ECO:0007669"/>
    <property type="project" value="InterPro"/>
</dbReference>
<evidence type="ECO:0000259" key="3">
    <source>
        <dbReference type="PROSITE" id="PS51716"/>
    </source>
</evidence>
<accession>A0A914EPW5</accession>
<dbReference type="PANTHER" id="PTHR14143:SF1">
    <property type="entry name" value="IRG-TYPE G DOMAIN-CONTAINING PROTEIN"/>
    <property type="match status" value="1"/>
</dbReference>
<feature type="domain" description="IRG-type G" evidence="3">
    <location>
        <begin position="164"/>
        <end position="365"/>
    </location>
</feature>
<sequence>MGVAFMEIIELPVHKMPVKQEEQIKIIHNVVKLSSTPNVVNNLLKLDYAISGEIDVNEGLTFYILKDNTFVRSIDNFVQHEKDNEELAARRKRQNNEIKSIKRQIREEKVEAYSAEKKLKKLSEAFEAHKKTFVEYVNAKPARGVNIKLNVKMAKEKLGIDTNNYFNFAFVGHAKTGKSSLINAIRGMTDDQIGSAKVGITETTHEIQYYVFPNNRYKHVRIYDIPGAGTLTHGASNYYEDKSLCAFDCLIICTQDTLGQEEIEFAMKALRYRQAITFVRSRCDIALDTLKKLRKIRRIDQDAVNACIKEMATAYAAEVKRTGREELESVPCFFVNSYNLRNHINNEENDVVYHEELLVEYMRMQSMYTRNIVSFE</sequence>
<feature type="coiled-coil region" evidence="2">
    <location>
        <begin position="77"/>
        <end position="125"/>
    </location>
</feature>
<dbReference type="Proteomes" id="UP000887540">
    <property type="component" value="Unplaced"/>
</dbReference>
<name>A0A914EPW5_9BILA</name>
<dbReference type="WBParaSite" id="ACRNAN_scaffold9619.g23782.t1">
    <property type="protein sequence ID" value="ACRNAN_scaffold9619.g23782.t1"/>
    <property type="gene ID" value="ACRNAN_scaffold9619.g23782"/>
</dbReference>
<dbReference type="AlphaFoldDB" id="A0A914EPW5"/>
<keyword evidence="4" id="KW-1185">Reference proteome</keyword>
<evidence type="ECO:0000256" key="2">
    <source>
        <dbReference type="SAM" id="Coils"/>
    </source>
</evidence>
<proteinExistence type="inferred from homology"/>
<protein>
    <submittedName>
        <fullName evidence="5">IRG-type G domain-containing protein</fullName>
    </submittedName>
</protein>
<dbReference type="InterPro" id="IPR007743">
    <property type="entry name" value="Immunity-related_GTPase-like"/>
</dbReference>
<dbReference type="GO" id="GO:0016020">
    <property type="term" value="C:membrane"/>
    <property type="evidence" value="ECO:0007669"/>
    <property type="project" value="InterPro"/>
</dbReference>
<dbReference type="PROSITE" id="PS51716">
    <property type="entry name" value="G_IRG"/>
    <property type="match status" value="1"/>
</dbReference>
<organism evidence="4 5">
    <name type="scientific">Acrobeloides nanus</name>
    <dbReference type="NCBI Taxonomy" id="290746"/>
    <lineage>
        <taxon>Eukaryota</taxon>
        <taxon>Metazoa</taxon>
        <taxon>Ecdysozoa</taxon>
        <taxon>Nematoda</taxon>
        <taxon>Chromadorea</taxon>
        <taxon>Rhabditida</taxon>
        <taxon>Tylenchina</taxon>
        <taxon>Cephalobomorpha</taxon>
        <taxon>Cephaloboidea</taxon>
        <taxon>Cephalobidae</taxon>
        <taxon>Acrobeloides</taxon>
    </lineage>
</organism>
<dbReference type="Gene3D" id="3.40.50.300">
    <property type="entry name" value="P-loop containing nucleotide triphosphate hydrolases"/>
    <property type="match status" value="1"/>
</dbReference>
<comment type="similarity">
    <text evidence="1">Belongs to the TRAFAC class dynamin-like GTPase superfamily. IRG family.</text>
</comment>
<dbReference type="PANTHER" id="PTHR14143">
    <property type="entry name" value="INTERFERON-INDUCIBLE GTPASE FAMILY MEMBER"/>
    <property type="match status" value="1"/>
</dbReference>
<dbReference type="Pfam" id="PF05049">
    <property type="entry name" value="IIGP"/>
    <property type="match status" value="1"/>
</dbReference>
<evidence type="ECO:0000313" key="4">
    <source>
        <dbReference type="Proteomes" id="UP000887540"/>
    </source>
</evidence>
<evidence type="ECO:0000313" key="5">
    <source>
        <dbReference type="WBParaSite" id="ACRNAN_scaffold9619.g23782.t1"/>
    </source>
</evidence>
<evidence type="ECO:0000256" key="1">
    <source>
        <dbReference type="ARBA" id="ARBA00005429"/>
    </source>
</evidence>
<reference evidence="5" key="1">
    <citation type="submission" date="2022-11" db="UniProtKB">
        <authorList>
            <consortium name="WormBaseParasite"/>
        </authorList>
    </citation>
    <scope>IDENTIFICATION</scope>
</reference>